<evidence type="ECO:0000256" key="8">
    <source>
        <dbReference type="ARBA" id="ARBA00022729"/>
    </source>
</evidence>
<feature type="domain" description="Peptidase S53" evidence="17">
    <location>
        <begin position="208"/>
        <end position="591"/>
    </location>
</feature>
<dbReference type="GeneID" id="81590756"/>
<dbReference type="GO" id="GO:0006508">
    <property type="term" value="P:proteolysis"/>
    <property type="evidence" value="ECO:0007669"/>
    <property type="project" value="UniProtKB-KW"/>
</dbReference>
<dbReference type="RefSeq" id="XP_056749182.1">
    <property type="nucleotide sequence ID" value="XM_056900514.1"/>
</dbReference>
<feature type="active site" description="Charge relay system" evidence="15">
    <location>
        <position position="284"/>
    </location>
</feature>
<evidence type="ECO:0000256" key="2">
    <source>
        <dbReference type="ARBA" id="ARBA00002451"/>
    </source>
</evidence>
<feature type="chain" id="PRO_5042153257" description="tripeptidyl-peptidase II" evidence="16">
    <location>
        <begin position="24"/>
        <end position="642"/>
    </location>
</feature>
<organism evidence="18 19">
    <name type="scientific">Penicillium hordei</name>
    <dbReference type="NCBI Taxonomy" id="40994"/>
    <lineage>
        <taxon>Eukaryota</taxon>
        <taxon>Fungi</taxon>
        <taxon>Dikarya</taxon>
        <taxon>Ascomycota</taxon>
        <taxon>Pezizomycotina</taxon>
        <taxon>Eurotiomycetes</taxon>
        <taxon>Eurotiomycetidae</taxon>
        <taxon>Eurotiales</taxon>
        <taxon>Aspergillaceae</taxon>
        <taxon>Penicillium</taxon>
    </lineage>
</organism>
<dbReference type="GO" id="GO:0005576">
    <property type="term" value="C:extracellular region"/>
    <property type="evidence" value="ECO:0007669"/>
    <property type="project" value="UniProtKB-SubCell"/>
</dbReference>
<reference evidence="18" key="2">
    <citation type="submission" date="2023-01" db="EMBL/GenBank/DDBJ databases">
        <authorList>
            <person name="Petersen C."/>
        </authorList>
    </citation>
    <scope>NUCLEOTIDE SEQUENCE</scope>
    <source>
        <strain evidence="18">IBT 12815</strain>
    </source>
</reference>
<evidence type="ECO:0000256" key="6">
    <source>
        <dbReference type="ARBA" id="ARBA00022670"/>
    </source>
</evidence>
<comment type="subcellular location">
    <subcellularLocation>
        <location evidence="3">Secreted</location>
        <location evidence="3">Extracellular space</location>
    </subcellularLocation>
</comment>
<comment type="function">
    <text evidence="2">Secreted tripeptidyl-peptidase which degrades proteins at acidic pHs and is involved in virulence.</text>
</comment>
<dbReference type="PROSITE" id="PS00138">
    <property type="entry name" value="SUBTILASE_SER"/>
    <property type="match status" value="1"/>
</dbReference>
<feature type="binding site" evidence="15">
    <location>
        <position position="569"/>
    </location>
    <ligand>
        <name>Ca(2+)</name>
        <dbReference type="ChEBI" id="CHEBI:29108"/>
    </ligand>
</feature>
<dbReference type="SUPFAM" id="SSF54897">
    <property type="entry name" value="Protease propeptides/inhibitors"/>
    <property type="match status" value="1"/>
</dbReference>
<accession>A0AAD6DSX1</accession>
<keyword evidence="10 15" id="KW-0720">Serine protease</keyword>
<evidence type="ECO:0000256" key="15">
    <source>
        <dbReference type="PROSITE-ProRule" id="PRU01032"/>
    </source>
</evidence>
<evidence type="ECO:0000256" key="3">
    <source>
        <dbReference type="ARBA" id="ARBA00004239"/>
    </source>
</evidence>
<keyword evidence="6 15" id="KW-0645">Protease</keyword>
<dbReference type="InterPro" id="IPR000209">
    <property type="entry name" value="Peptidase_S8/S53_dom"/>
</dbReference>
<dbReference type="PANTHER" id="PTHR14218:SF32">
    <property type="entry name" value="TRIPEPTIDYL PEPTIDASE SED3 (AFU_ORTHOLOGUE AFUA_3G08930)"/>
    <property type="match status" value="1"/>
</dbReference>
<comment type="caution">
    <text evidence="18">The sequence shown here is derived from an EMBL/GenBank/DDBJ whole genome shotgun (WGS) entry which is preliminary data.</text>
</comment>
<feature type="active site" description="Charge relay system" evidence="15">
    <location>
        <position position="499"/>
    </location>
</feature>
<evidence type="ECO:0000256" key="12">
    <source>
        <dbReference type="ARBA" id="ARBA00023026"/>
    </source>
</evidence>
<comment type="cofactor">
    <cofactor evidence="15">
        <name>Ca(2+)</name>
        <dbReference type="ChEBI" id="CHEBI:29108"/>
    </cofactor>
    <text evidence="15">Binds 1 Ca(2+) ion per subunit.</text>
</comment>
<keyword evidence="8 16" id="KW-0732">Signal</keyword>
<dbReference type="InterPro" id="IPR050819">
    <property type="entry name" value="Tripeptidyl-peptidase_I"/>
</dbReference>
<dbReference type="CDD" id="cd04056">
    <property type="entry name" value="Peptidases_S53"/>
    <property type="match status" value="1"/>
</dbReference>
<evidence type="ECO:0000256" key="7">
    <source>
        <dbReference type="ARBA" id="ARBA00022723"/>
    </source>
</evidence>
<keyword evidence="9 15" id="KW-0378">Hydrolase</keyword>
<dbReference type="Pfam" id="PF09286">
    <property type="entry name" value="Pro-kuma_activ"/>
    <property type="match status" value="1"/>
</dbReference>
<evidence type="ECO:0000313" key="18">
    <source>
        <dbReference type="EMBL" id="KAJ5592556.1"/>
    </source>
</evidence>
<keyword evidence="11 15" id="KW-0106">Calcium</keyword>
<dbReference type="GO" id="GO:0046872">
    <property type="term" value="F:metal ion binding"/>
    <property type="evidence" value="ECO:0007669"/>
    <property type="project" value="UniProtKB-UniRule"/>
</dbReference>
<keyword evidence="19" id="KW-1185">Reference proteome</keyword>
<dbReference type="EMBL" id="JAQJAE010000005">
    <property type="protein sequence ID" value="KAJ5592556.1"/>
    <property type="molecule type" value="Genomic_DNA"/>
</dbReference>
<dbReference type="EC" id="3.4.14.10" evidence="4"/>
<comment type="catalytic activity">
    <reaction evidence="1">
        <text>Release of an N-terminal tripeptide from a polypeptide.</text>
        <dbReference type="EC" id="3.4.14.10"/>
    </reaction>
</comment>
<keyword evidence="5" id="KW-0964">Secreted</keyword>
<dbReference type="SMART" id="SM00944">
    <property type="entry name" value="Pro-kuma_activ"/>
    <property type="match status" value="1"/>
</dbReference>
<dbReference type="Proteomes" id="UP001213799">
    <property type="component" value="Unassembled WGS sequence"/>
</dbReference>
<feature type="binding site" evidence="15">
    <location>
        <position position="571"/>
    </location>
    <ligand>
        <name>Ca(2+)</name>
        <dbReference type="ChEBI" id="CHEBI:29108"/>
    </ligand>
</feature>
<feature type="binding site" evidence="15">
    <location>
        <position position="541"/>
    </location>
    <ligand>
        <name>Ca(2+)</name>
        <dbReference type="ChEBI" id="CHEBI:29108"/>
    </ligand>
</feature>
<evidence type="ECO:0000256" key="13">
    <source>
        <dbReference type="ARBA" id="ARBA00023145"/>
    </source>
</evidence>
<evidence type="ECO:0000256" key="14">
    <source>
        <dbReference type="ARBA" id="ARBA00023180"/>
    </source>
</evidence>
<dbReference type="InterPro" id="IPR036852">
    <property type="entry name" value="Peptidase_S8/S53_dom_sf"/>
</dbReference>
<evidence type="ECO:0000256" key="1">
    <source>
        <dbReference type="ARBA" id="ARBA00001910"/>
    </source>
</evidence>
<gene>
    <name evidence="18" type="ORF">N7537_009460</name>
</gene>
<feature type="signal peptide" evidence="16">
    <location>
        <begin position="1"/>
        <end position="23"/>
    </location>
</feature>
<keyword evidence="12" id="KW-0843">Virulence</keyword>
<dbReference type="GO" id="GO:0008240">
    <property type="term" value="F:tripeptidyl-peptidase activity"/>
    <property type="evidence" value="ECO:0007669"/>
    <property type="project" value="UniProtKB-EC"/>
</dbReference>
<evidence type="ECO:0000256" key="10">
    <source>
        <dbReference type="ARBA" id="ARBA00022825"/>
    </source>
</evidence>
<evidence type="ECO:0000256" key="11">
    <source>
        <dbReference type="ARBA" id="ARBA00022837"/>
    </source>
</evidence>
<dbReference type="PROSITE" id="PS51695">
    <property type="entry name" value="SEDOLISIN"/>
    <property type="match status" value="1"/>
</dbReference>
<evidence type="ECO:0000256" key="9">
    <source>
        <dbReference type="ARBA" id="ARBA00022801"/>
    </source>
</evidence>
<dbReference type="CDD" id="cd11377">
    <property type="entry name" value="Pro-peptidase_S53"/>
    <property type="match status" value="1"/>
</dbReference>
<evidence type="ECO:0000256" key="5">
    <source>
        <dbReference type="ARBA" id="ARBA00022525"/>
    </source>
</evidence>
<dbReference type="Pfam" id="PF00082">
    <property type="entry name" value="Peptidase_S8"/>
    <property type="match status" value="1"/>
</dbReference>
<evidence type="ECO:0000256" key="16">
    <source>
        <dbReference type="SAM" id="SignalP"/>
    </source>
</evidence>
<dbReference type="InterPro" id="IPR023828">
    <property type="entry name" value="Peptidase_S8_Ser-AS"/>
</dbReference>
<dbReference type="GO" id="GO:0004252">
    <property type="term" value="F:serine-type endopeptidase activity"/>
    <property type="evidence" value="ECO:0007669"/>
    <property type="project" value="UniProtKB-UniRule"/>
</dbReference>
<dbReference type="Gene3D" id="3.40.50.200">
    <property type="entry name" value="Peptidase S8/S53 domain"/>
    <property type="match status" value="1"/>
</dbReference>
<dbReference type="SUPFAM" id="SSF52743">
    <property type="entry name" value="Subtilisin-like"/>
    <property type="match status" value="1"/>
</dbReference>
<evidence type="ECO:0000313" key="19">
    <source>
        <dbReference type="Proteomes" id="UP001213799"/>
    </source>
</evidence>
<reference evidence="18" key="1">
    <citation type="journal article" date="2023" name="IMA Fungus">
        <title>Comparative genomic study of the Penicillium genus elucidates a diverse pangenome and 15 lateral gene transfer events.</title>
        <authorList>
            <person name="Petersen C."/>
            <person name="Sorensen T."/>
            <person name="Nielsen M.R."/>
            <person name="Sondergaard T.E."/>
            <person name="Sorensen J.L."/>
            <person name="Fitzpatrick D.A."/>
            <person name="Frisvad J.C."/>
            <person name="Nielsen K.L."/>
        </authorList>
    </citation>
    <scope>NUCLEOTIDE SEQUENCE</scope>
    <source>
        <strain evidence="18">IBT 12815</strain>
    </source>
</reference>
<feature type="binding site" evidence="15">
    <location>
        <position position="542"/>
    </location>
    <ligand>
        <name>Ca(2+)</name>
        <dbReference type="ChEBI" id="CHEBI:29108"/>
    </ligand>
</feature>
<dbReference type="InterPro" id="IPR030400">
    <property type="entry name" value="Sedolisin_dom"/>
</dbReference>
<protein>
    <recommendedName>
        <fullName evidence="4">tripeptidyl-peptidase II</fullName>
        <ecNumber evidence="4">3.4.14.10</ecNumber>
    </recommendedName>
</protein>
<feature type="active site" description="Charge relay system" evidence="15">
    <location>
        <position position="288"/>
    </location>
</feature>
<evidence type="ECO:0000259" key="17">
    <source>
        <dbReference type="PROSITE" id="PS51695"/>
    </source>
</evidence>
<name>A0AAD6DSX1_9EURO</name>
<keyword evidence="14" id="KW-0325">Glycoprotein</keyword>
<sequence>MRLQFPFLQALVLVVCYIQLTIAVDSSHQQVEQLDMVPDGWSRGDTPSASKLIKFRLAITQHNAGEFEQKVIDLSTPGHASYSQHMNRDEVKQFLSPSPAISDRIIAWLRSENVPASSINLEGHWISFTVPISQAEQLLKTKFFYFYQQDKQSIAIRTLGYSVPRALHPHIQLIQPTTLFGNLVPQRSFTFKPKTVTSEQLAAGCDITIIPDCLRDLYKIDNTTTRPEWRNRLGISGFLEQYARHADFDDFLRHYAQSHTDANFSVVSINGGQDDQHSMSDSVEANLDVQYSIPLADEVLATFYSTGGRGPIVPEITHPDTTESSNEPYLEQLHYLLNLPDEELPAVISNSYGENEQSLPPSYLNATCSLFAQLGARGVSILFGSGDSGPGSSCVRNDGTNQTRFLPGYPASCPFVTAVGGTYGINPERAVSFSGGGFSEVFARPQYQDQAVKGYLRHLGSRWNGLYNATGRGYPNVSAQAANFIVRDHGEWISVGGTSASTPVVAGIVSRLNSALIAQGKPRMGFLNPWLYSHGQTGLTDIVLGSSTGCQRNLGDAQVRNASWDATEGWDPVTGLGTPLFRTLVKLALSDDHVSAIIKVPTRDDKLTAYCSSVMSIGMSPTIINQNSNPLLSPPFQLLPSA</sequence>
<dbReference type="InterPro" id="IPR015366">
    <property type="entry name" value="S53_propep"/>
</dbReference>
<dbReference type="FunFam" id="3.40.50.200:FF:000015">
    <property type="entry name" value="Tripeptidyl peptidase A"/>
    <property type="match status" value="1"/>
</dbReference>
<keyword evidence="13" id="KW-0865">Zymogen</keyword>
<proteinExistence type="predicted"/>
<evidence type="ECO:0000256" key="4">
    <source>
        <dbReference type="ARBA" id="ARBA00012462"/>
    </source>
</evidence>
<dbReference type="PANTHER" id="PTHR14218">
    <property type="entry name" value="PROTEASE S8 TRIPEPTIDYL PEPTIDASE I CLN2"/>
    <property type="match status" value="1"/>
</dbReference>
<dbReference type="AlphaFoldDB" id="A0AAD6DSX1"/>
<keyword evidence="7 15" id="KW-0479">Metal-binding</keyword>